<reference evidence="2" key="1">
    <citation type="submission" date="2020-05" db="EMBL/GenBank/DDBJ databases">
        <authorList>
            <person name="Chiriac C."/>
            <person name="Salcher M."/>
            <person name="Ghai R."/>
            <person name="Kavagutti S V."/>
        </authorList>
    </citation>
    <scope>NUCLEOTIDE SEQUENCE</scope>
</reference>
<name>A0A6J7M2X5_9ZZZZ</name>
<sequence>MIGVVAVSLSCALSLVGLDVRLNQSAGAQTVADVVALAVVNFGAGAAHEVADRNDGVIETINISEMGVVTVTVRVGDALATATASDLP</sequence>
<evidence type="ECO:0000313" key="1">
    <source>
        <dbReference type="EMBL" id="CAB4551715.1"/>
    </source>
</evidence>
<accession>A0A6J7M2X5</accession>
<dbReference type="AlphaFoldDB" id="A0A6J7M2X5"/>
<gene>
    <name evidence="1" type="ORF">UFOPK1421_01325</name>
    <name evidence="2" type="ORF">UFOPK3889_00859</name>
</gene>
<proteinExistence type="predicted"/>
<dbReference type="EMBL" id="CAEZSL010000176">
    <property type="protein sequence ID" value="CAB4551715.1"/>
    <property type="molecule type" value="Genomic_DNA"/>
</dbReference>
<evidence type="ECO:0000313" key="2">
    <source>
        <dbReference type="EMBL" id="CAB4975051.1"/>
    </source>
</evidence>
<dbReference type="EMBL" id="CAFBNZ010000170">
    <property type="protein sequence ID" value="CAB4975051.1"/>
    <property type="molecule type" value="Genomic_DNA"/>
</dbReference>
<organism evidence="2">
    <name type="scientific">freshwater metagenome</name>
    <dbReference type="NCBI Taxonomy" id="449393"/>
    <lineage>
        <taxon>unclassified sequences</taxon>
        <taxon>metagenomes</taxon>
        <taxon>ecological metagenomes</taxon>
    </lineage>
</organism>
<protein>
    <submittedName>
        <fullName evidence="2">Unannotated protein</fullName>
    </submittedName>
</protein>